<feature type="transmembrane region" description="Helical" evidence="10">
    <location>
        <begin position="1106"/>
        <end position="1128"/>
    </location>
</feature>
<dbReference type="GO" id="GO:0016887">
    <property type="term" value="F:ATP hydrolysis activity"/>
    <property type="evidence" value="ECO:0007669"/>
    <property type="project" value="InterPro"/>
</dbReference>
<dbReference type="PROSITE" id="PS50893">
    <property type="entry name" value="ABC_TRANSPORTER_2"/>
    <property type="match status" value="1"/>
</dbReference>
<keyword evidence="4" id="KW-0547">Nucleotide-binding</keyword>
<dbReference type="InterPro" id="IPR003593">
    <property type="entry name" value="AAA+_ATPase"/>
</dbReference>
<evidence type="ECO:0000259" key="11">
    <source>
        <dbReference type="PROSITE" id="PS50893"/>
    </source>
</evidence>
<feature type="transmembrane region" description="Helical" evidence="10">
    <location>
        <begin position="1026"/>
        <end position="1049"/>
    </location>
</feature>
<feature type="compositionally biased region" description="Basic and acidic residues" evidence="9">
    <location>
        <begin position="418"/>
        <end position="460"/>
    </location>
</feature>
<protein>
    <submittedName>
        <fullName evidence="12">ABC transporter G family member 22</fullName>
    </submittedName>
</protein>
<evidence type="ECO:0000256" key="5">
    <source>
        <dbReference type="ARBA" id="ARBA00022840"/>
    </source>
</evidence>
<gene>
    <name evidence="12" type="primary">abcG22</name>
    <name evidence="12" type="ORF">AK812_SmicGene41994</name>
</gene>
<feature type="region of interest" description="Disordered" evidence="9">
    <location>
        <begin position="579"/>
        <end position="603"/>
    </location>
</feature>
<evidence type="ECO:0000256" key="6">
    <source>
        <dbReference type="ARBA" id="ARBA00022989"/>
    </source>
</evidence>
<feature type="compositionally biased region" description="Polar residues" evidence="9">
    <location>
        <begin position="1323"/>
        <end position="1332"/>
    </location>
</feature>
<feature type="coiled-coil region" evidence="8">
    <location>
        <begin position="69"/>
        <end position="171"/>
    </location>
</feature>
<evidence type="ECO:0000256" key="2">
    <source>
        <dbReference type="ARBA" id="ARBA00022448"/>
    </source>
</evidence>
<feature type="transmembrane region" description="Helical" evidence="10">
    <location>
        <begin position="994"/>
        <end position="1014"/>
    </location>
</feature>
<dbReference type="EMBL" id="LSRX01001694">
    <property type="protein sequence ID" value="OLP77898.1"/>
    <property type="molecule type" value="Genomic_DNA"/>
</dbReference>
<feature type="compositionally biased region" description="Basic residues" evidence="9">
    <location>
        <begin position="580"/>
        <end position="590"/>
    </location>
</feature>
<evidence type="ECO:0000313" key="12">
    <source>
        <dbReference type="EMBL" id="OLP77898.1"/>
    </source>
</evidence>
<feature type="domain" description="ABC transporter" evidence="11">
    <location>
        <begin position="671"/>
        <end position="915"/>
    </location>
</feature>
<evidence type="ECO:0000256" key="7">
    <source>
        <dbReference type="ARBA" id="ARBA00023136"/>
    </source>
</evidence>
<proteinExistence type="predicted"/>
<comment type="subcellular location">
    <subcellularLocation>
        <location evidence="1">Membrane</location>
        <topology evidence="1">Multi-pass membrane protein</topology>
    </subcellularLocation>
</comment>
<feature type="transmembrane region" description="Helical" evidence="10">
    <location>
        <begin position="1069"/>
        <end position="1094"/>
    </location>
</feature>
<feature type="compositionally biased region" description="Acidic residues" evidence="9">
    <location>
        <begin position="180"/>
        <end position="198"/>
    </location>
</feature>
<evidence type="ECO:0000256" key="3">
    <source>
        <dbReference type="ARBA" id="ARBA00022692"/>
    </source>
</evidence>
<evidence type="ECO:0000256" key="8">
    <source>
        <dbReference type="SAM" id="Coils"/>
    </source>
</evidence>
<dbReference type="InterPro" id="IPR017871">
    <property type="entry name" value="ABC_transporter-like_CS"/>
</dbReference>
<reference evidence="12 13" key="1">
    <citation type="submission" date="2016-02" db="EMBL/GenBank/DDBJ databases">
        <title>Genome analysis of coral dinoflagellate symbionts highlights evolutionary adaptations to a symbiotic lifestyle.</title>
        <authorList>
            <person name="Aranda M."/>
            <person name="Li Y."/>
            <person name="Liew Y.J."/>
            <person name="Baumgarten S."/>
            <person name="Simakov O."/>
            <person name="Wilson M."/>
            <person name="Piel J."/>
            <person name="Ashoor H."/>
            <person name="Bougouffa S."/>
            <person name="Bajic V.B."/>
            <person name="Ryu T."/>
            <person name="Ravasi T."/>
            <person name="Bayer T."/>
            <person name="Micklem G."/>
            <person name="Kim H."/>
            <person name="Bhak J."/>
            <person name="Lajeunesse T.C."/>
            <person name="Voolstra C.R."/>
        </authorList>
    </citation>
    <scope>NUCLEOTIDE SEQUENCE [LARGE SCALE GENOMIC DNA]</scope>
    <source>
        <strain evidence="12 13">CCMP2467</strain>
    </source>
</reference>
<keyword evidence="7 10" id="KW-0472">Membrane</keyword>
<dbReference type="GO" id="GO:0016020">
    <property type="term" value="C:membrane"/>
    <property type="evidence" value="ECO:0007669"/>
    <property type="project" value="UniProtKB-SubCell"/>
</dbReference>
<organism evidence="12 13">
    <name type="scientific">Symbiodinium microadriaticum</name>
    <name type="common">Dinoflagellate</name>
    <name type="synonym">Zooxanthella microadriatica</name>
    <dbReference type="NCBI Taxonomy" id="2951"/>
    <lineage>
        <taxon>Eukaryota</taxon>
        <taxon>Sar</taxon>
        <taxon>Alveolata</taxon>
        <taxon>Dinophyceae</taxon>
        <taxon>Suessiales</taxon>
        <taxon>Symbiodiniaceae</taxon>
        <taxon>Symbiodinium</taxon>
    </lineage>
</organism>
<dbReference type="InterPro" id="IPR027417">
    <property type="entry name" value="P-loop_NTPase"/>
</dbReference>
<feature type="compositionally biased region" description="Basic and acidic residues" evidence="9">
    <location>
        <begin position="217"/>
        <end position="242"/>
    </location>
</feature>
<dbReference type="GO" id="GO:0005524">
    <property type="term" value="F:ATP binding"/>
    <property type="evidence" value="ECO:0007669"/>
    <property type="project" value="UniProtKB-KW"/>
</dbReference>
<dbReference type="InterPro" id="IPR013525">
    <property type="entry name" value="ABC2_TM"/>
</dbReference>
<sequence>MLSLFKDLGQIVQELCASHSLEGTGTGEEEEAATMTAVVAKELKDLMEKKQGLNIRMLAEQIKELKGTVGTMTAEIGNMRTEIQELQQRWSEFIEEEEAARQEYAKYFEEQEKYKQELRADRDRLLEKEHRMEGHLGPSRSEIDEFSDRAYFDAMTKEQEAQEAMEESENEFYTQSYEISEEEAGPQWQEEGEAEATGEEPKEPEKKTGQTQEEYDAERKELLAKARADIAAKEAKRKEQERGFTPPIDKSHDWKFYIDKEGNVWKQNYKTKEKIWWNYDYKYKHQKGKGKQEYEKAGKGHRPHEPFKPRDEEDAKYWERMGKMEEEKRRKREEEKAAAEEKERKEQEARERLEKAAAEEEERQKQKARETLEKAAEENERREAEEKARKAAAAEEKKRKAAAAAAEEEKKRKAAAAAEERKKMEEAEAEKRKEQEANKEKKRIEELEKELAELRGETRSETGSTKGARSETGSTRGEEGKTERQEQASSSSEDPETKAKGPPNPGQYMRGAPKFDEETDRNFYAVFPYDGNDYQWKWNQDSCFWYYYDLEQRRWHRQEGKDVKGKQVCLTQESRWLQAKGKKGKGKGKNKGKEEEEEDLAKHSPEYDYIEAGRQEAEGGQLKAVKKGIRSFGLVSTGMPSPPAAGEEVDASKSAKRSASSSSYIAEDAELRIRNLDFFVESRGTRKDLLKNITAHVRSGEVLAIIGGSGAGKTTLLDSVALEPRPGRRAGQVLLNGQELDATLFRASCAYVAQSDACAPSLTVKETLQFAASLYQGRASHADRAKRVQHLLEECGLDACQQVKVGDGVVIRGVSGGQRRRVSLAVELLKRPSVLVLDEPTSGLDSKAAEAIVELLTGIAVANNLAALCTIHQPSSYVFHQFDKLLVLAKGRVCYFGKADAALQHFQDIGYPSPSGVNPAEFMIRITNADFAEEGQVERICDSWDAICKEAKPSLSGVLTCGPPEVAPRASARKQVGKLFLRAVRSNIRNPTAFAGRALLTALLVSFVCMAYLGARKRNQENVLNYLWAVMWVQQLPAFLCIGAVPNFAREHSCFRKEVKNGLYHPLSHLLADMLVHVPIWFLLAASAIAPSSLILDTPVIHTPELWLLLAAYIGFNDTFAQLCGGLGTGSPLGIMVFLMQTILNMIFDGTLLAHEGEDVSFKVLVAQPSAMLNPEILSSVNPVNTGPYLPVDVVVNVVPPENLPGARRVSEFDSLVFEGFETCSDPSLPADVRARAQTENAGEKLGEMVDEELPEEIQEMMGLVKKPKTAAARTGLCASSATEAAAVVTTATPAEPVASDASRAPTPTAGVGAGHDAASGARTASETTGPTSAEGWKCHVTMGGFRKPELNGYYSERPEQEIQGRASFWTPNQAAEPQTLGNLRRREPPRCQGWLEPRYRSDARHFAKANDGWIEAVGTEWQTADVRCTVLEGSIRDDSFADEEVPNTLKVKFTGFQKQELNTTFEERAEEMIQGKASLWDPTKSMFLYWQRAFSRIQNISGRQLEVGWSIGNLGFFELVTQ</sequence>
<feature type="compositionally biased region" description="Basic and acidic residues" evidence="9">
    <location>
        <begin position="199"/>
        <end position="208"/>
    </location>
</feature>
<evidence type="ECO:0000313" key="13">
    <source>
        <dbReference type="Proteomes" id="UP000186817"/>
    </source>
</evidence>
<keyword evidence="2" id="KW-0813">Transport</keyword>
<feature type="compositionally biased region" description="Basic and acidic residues" evidence="9">
    <location>
        <begin position="290"/>
        <end position="398"/>
    </location>
</feature>
<dbReference type="SMART" id="SM00382">
    <property type="entry name" value="AAA"/>
    <property type="match status" value="1"/>
</dbReference>
<keyword evidence="8" id="KW-0175">Coiled coil</keyword>
<evidence type="ECO:0000256" key="4">
    <source>
        <dbReference type="ARBA" id="ARBA00022741"/>
    </source>
</evidence>
<feature type="region of interest" description="Disordered" evidence="9">
    <location>
        <begin position="287"/>
        <end position="517"/>
    </location>
</feature>
<accession>A0A1Q9C4P9</accession>
<feature type="region of interest" description="Disordered" evidence="9">
    <location>
        <begin position="1296"/>
        <end position="1336"/>
    </location>
</feature>
<name>A0A1Q9C4P9_SYMMI</name>
<dbReference type="SUPFAM" id="SSF52540">
    <property type="entry name" value="P-loop containing nucleoside triphosphate hydrolases"/>
    <property type="match status" value="1"/>
</dbReference>
<keyword evidence="5" id="KW-0067">ATP-binding</keyword>
<evidence type="ECO:0000256" key="10">
    <source>
        <dbReference type="SAM" id="Phobius"/>
    </source>
</evidence>
<dbReference type="OrthoDB" id="184675at2759"/>
<dbReference type="PROSITE" id="PS00211">
    <property type="entry name" value="ABC_TRANSPORTER_1"/>
    <property type="match status" value="1"/>
</dbReference>
<dbReference type="PANTHER" id="PTHR48041:SF139">
    <property type="entry name" value="PROTEIN SCARLET"/>
    <property type="match status" value="1"/>
</dbReference>
<dbReference type="InterPro" id="IPR043926">
    <property type="entry name" value="ABCG_dom"/>
</dbReference>
<dbReference type="Pfam" id="PF01061">
    <property type="entry name" value="ABC2_membrane"/>
    <property type="match status" value="1"/>
</dbReference>
<comment type="caution">
    <text evidence="12">The sequence shown here is derived from an EMBL/GenBank/DDBJ whole genome shotgun (WGS) entry which is preliminary data.</text>
</comment>
<keyword evidence="3 10" id="KW-0812">Transmembrane</keyword>
<feature type="region of interest" description="Disordered" evidence="9">
    <location>
        <begin position="636"/>
        <end position="659"/>
    </location>
</feature>
<dbReference type="Proteomes" id="UP000186817">
    <property type="component" value="Unassembled WGS sequence"/>
</dbReference>
<keyword evidence="13" id="KW-1185">Reference proteome</keyword>
<evidence type="ECO:0000256" key="1">
    <source>
        <dbReference type="ARBA" id="ARBA00004141"/>
    </source>
</evidence>
<dbReference type="PANTHER" id="PTHR48041">
    <property type="entry name" value="ABC TRANSPORTER G FAMILY MEMBER 28"/>
    <property type="match status" value="1"/>
</dbReference>
<dbReference type="Gene3D" id="3.40.50.300">
    <property type="entry name" value="P-loop containing nucleotide triphosphate hydrolases"/>
    <property type="match status" value="1"/>
</dbReference>
<dbReference type="InterPro" id="IPR003439">
    <property type="entry name" value="ABC_transporter-like_ATP-bd"/>
</dbReference>
<evidence type="ECO:0000256" key="9">
    <source>
        <dbReference type="SAM" id="MobiDB-lite"/>
    </source>
</evidence>
<feature type="compositionally biased region" description="Polar residues" evidence="9">
    <location>
        <begin position="461"/>
        <end position="475"/>
    </location>
</feature>
<dbReference type="InterPro" id="IPR050352">
    <property type="entry name" value="ABCG_transporters"/>
</dbReference>
<feature type="region of interest" description="Disordered" evidence="9">
    <location>
        <begin position="180"/>
        <end position="251"/>
    </location>
</feature>
<dbReference type="Pfam" id="PF19055">
    <property type="entry name" value="ABC2_membrane_7"/>
    <property type="match status" value="1"/>
</dbReference>
<dbReference type="Pfam" id="PF00005">
    <property type="entry name" value="ABC_tran"/>
    <property type="match status" value="1"/>
</dbReference>
<dbReference type="GO" id="GO:0140359">
    <property type="term" value="F:ABC-type transporter activity"/>
    <property type="evidence" value="ECO:0007669"/>
    <property type="project" value="InterPro"/>
</dbReference>
<feature type="compositionally biased region" description="Basic and acidic residues" evidence="9">
    <location>
        <begin position="476"/>
        <end position="486"/>
    </location>
</feature>
<keyword evidence="6 10" id="KW-1133">Transmembrane helix</keyword>